<dbReference type="Gene3D" id="3.40.50.300">
    <property type="entry name" value="P-loop containing nucleotide triphosphate hydrolases"/>
    <property type="match status" value="1"/>
</dbReference>
<dbReference type="SUPFAM" id="SSF52540">
    <property type="entry name" value="P-loop containing nucleoside triphosphate hydrolases"/>
    <property type="match status" value="1"/>
</dbReference>
<evidence type="ECO:0000313" key="1">
    <source>
        <dbReference type="EMBL" id="QBY43702.1"/>
    </source>
</evidence>
<reference evidence="1 2" key="1">
    <citation type="submission" date="2019-03" db="EMBL/GenBank/DDBJ databases">
        <title>Long-read sequencing reveals hyperdense prophage content in a complex bacterial symbiont genome.</title>
        <authorList>
            <person name="Frost C.L."/>
            <person name="Siozios S."/>
            <person name="Nadal-Jimenez P."/>
            <person name="Brockhurst M.A."/>
            <person name="King K.C."/>
            <person name="Darby A.C."/>
            <person name="Hurst G.D.D."/>
        </authorList>
    </citation>
    <scope>NUCLEOTIDE SEQUENCE [LARGE SCALE GENOMIC DNA]</scope>
    <source>
        <strain evidence="1 2">FIN</strain>
    </source>
</reference>
<organism evidence="1 2">
    <name type="scientific">Arsenophonus nasoniae</name>
    <name type="common">son-killer infecting Nasonia vitripennis</name>
    <dbReference type="NCBI Taxonomy" id="638"/>
    <lineage>
        <taxon>Bacteria</taxon>
        <taxon>Pseudomonadati</taxon>
        <taxon>Pseudomonadota</taxon>
        <taxon>Gammaproteobacteria</taxon>
        <taxon>Enterobacterales</taxon>
        <taxon>Morganellaceae</taxon>
        <taxon>Arsenophonus</taxon>
    </lineage>
</organism>
<dbReference type="KEGG" id="ans:ArsFIN_22700"/>
<dbReference type="AlphaFoldDB" id="A0A4P7L4A0"/>
<dbReference type="Proteomes" id="UP000295134">
    <property type="component" value="Chromosome"/>
</dbReference>
<evidence type="ECO:0000313" key="2">
    <source>
        <dbReference type="Proteomes" id="UP000295134"/>
    </source>
</evidence>
<dbReference type="InterPro" id="IPR027417">
    <property type="entry name" value="P-loop_NTPase"/>
</dbReference>
<proteinExistence type="predicted"/>
<dbReference type="EMBL" id="CP038613">
    <property type="protein sequence ID" value="QBY43702.1"/>
    <property type="molecule type" value="Genomic_DNA"/>
</dbReference>
<sequence length="138" mass="15597">MAALDTARGRAQFVSKRLITIPDQPKYIGEATGAKAITGGDLIEIDPKYEHQYSTVIRAVVIATNNTPMIFTERADGVARRRVIFQFNNKVKDEDKDSRLAEKISSEIAVIVRRLLATLMIQKTQKRYYLNKGDQGKR</sequence>
<name>A0A4P7L4A0_9GAMM</name>
<gene>
    <name evidence="1" type="ORF">ArsFIN_22700</name>
</gene>
<accession>A0A4P7L4A0</accession>
<protein>
    <submittedName>
        <fullName evidence="1">Uncharacterized protein</fullName>
    </submittedName>
</protein>